<proteinExistence type="predicted"/>
<dbReference type="STRING" id="765440.A0A0C3F672"/>
<gene>
    <name evidence="2" type="ORF">PILCRDRAFT_827349</name>
</gene>
<dbReference type="Proteomes" id="UP000054166">
    <property type="component" value="Unassembled WGS sequence"/>
</dbReference>
<name>A0A0C3F672_PILCF</name>
<evidence type="ECO:0000313" key="2">
    <source>
        <dbReference type="EMBL" id="KIM75426.1"/>
    </source>
</evidence>
<dbReference type="InterPro" id="IPR013226">
    <property type="entry name" value="Pal1"/>
</dbReference>
<sequence length="469" mass="51184">MSAAAVKQQPRSSRTRHRASSDPFSDPYPRAAAPHRAPDPPPKLPPKMSVAASKPRDNHIVDAVRETVTVSRKTPTRSQTAIQPLPAVPKVPPTMRQRSHSEDSVTHAAHALERAKTKSGRPKKASQHSDVIDRLDFTGVGPMFHHDGPFDACAPSRNRHRTKAPMLAWSSAPNDPIIPSAAANDSPYPTPDVYKNTFSNDYYDPPKKKVDAIAEAWGMHEPEPYEDFSAGGGSGRPEGDTPNSSIYNGRGGGGAKRSKDTGRDPREVYKEYLDEGQQQQTQQQKEARRMKRSTLPPPQPIFIADPNHPDSLESPPLLSPTMSSPKNEAPKRNKSIMQRFRKMRDSPNVPVGNYEDTEQNPPSPTSAENPYSVSAPTRPANRQKDSFLGRFGGGNQPPNISPTSDSFDQSKELPATPFDPSGGTTPLADQDGLGYFDERIGGSTEYSSPNGGRKTAILRRVKGVVRGSK</sequence>
<organism evidence="2 3">
    <name type="scientific">Piloderma croceum (strain F 1598)</name>
    <dbReference type="NCBI Taxonomy" id="765440"/>
    <lineage>
        <taxon>Eukaryota</taxon>
        <taxon>Fungi</taxon>
        <taxon>Dikarya</taxon>
        <taxon>Basidiomycota</taxon>
        <taxon>Agaricomycotina</taxon>
        <taxon>Agaricomycetes</taxon>
        <taxon>Agaricomycetidae</taxon>
        <taxon>Atheliales</taxon>
        <taxon>Atheliaceae</taxon>
        <taxon>Piloderma</taxon>
    </lineage>
</organism>
<dbReference type="InParanoid" id="A0A0C3F672"/>
<feature type="compositionally biased region" description="Low complexity" evidence="1">
    <location>
        <begin position="312"/>
        <end position="325"/>
    </location>
</feature>
<feature type="region of interest" description="Disordered" evidence="1">
    <location>
        <begin position="170"/>
        <end position="192"/>
    </location>
</feature>
<feature type="compositionally biased region" description="Polar residues" evidence="1">
    <location>
        <begin position="68"/>
        <end position="82"/>
    </location>
</feature>
<accession>A0A0C3F672</accession>
<feature type="compositionally biased region" description="Basic residues" evidence="1">
    <location>
        <begin position="117"/>
        <end position="126"/>
    </location>
</feature>
<evidence type="ECO:0000256" key="1">
    <source>
        <dbReference type="SAM" id="MobiDB-lite"/>
    </source>
</evidence>
<feature type="region of interest" description="Disordered" evidence="1">
    <location>
        <begin position="218"/>
        <end position="455"/>
    </location>
</feature>
<evidence type="ECO:0008006" key="4">
    <source>
        <dbReference type="Google" id="ProtNLM"/>
    </source>
</evidence>
<feature type="compositionally biased region" description="Polar residues" evidence="1">
    <location>
        <begin position="365"/>
        <end position="375"/>
    </location>
</feature>
<keyword evidence="3" id="KW-1185">Reference proteome</keyword>
<feature type="region of interest" description="Disordered" evidence="1">
    <location>
        <begin position="1"/>
        <end position="130"/>
    </location>
</feature>
<dbReference type="GO" id="GO:0005737">
    <property type="term" value="C:cytoplasm"/>
    <property type="evidence" value="ECO:0007669"/>
    <property type="project" value="TreeGrafter"/>
</dbReference>
<dbReference type="Pfam" id="PF08316">
    <property type="entry name" value="Pal1"/>
    <property type="match status" value="1"/>
</dbReference>
<dbReference type="AlphaFoldDB" id="A0A0C3F672"/>
<dbReference type="PANTHER" id="PTHR28307">
    <property type="entry name" value="PROTEIN PAL1"/>
    <property type="match status" value="1"/>
</dbReference>
<dbReference type="EMBL" id="KN833047">
    <property type="protein sequence ID" value="KIM75426.1"/>
    <property type="molecule type" value="Genomic_DNA"/>
</dbReference>
<feature type="compositionally biased region" description="Basic and acidic residues" evidence="1">
    <location>
        <begin position="54"/>
        <end position="65"/>
    </location>
</feature>
<reference evidence="2 3" key="1">
    <citation type="submission" date="2014-04" db="EMBL/GenBank/DDBJ databases">
        <authorList>
            <consortium name="DOE Joint Genome Institute"/>
            <person name="Kuo A."/>
            <person name="Tarkka M."/>
            <person name="Buscot F."/>
            <person name="Kohler A."/>
            <person name="Nagy L.G."/>
            <person name="Floudas D."/>
            <person name="Copeland A."/>
            <person name="Barry K.W."/>
            <person name="Cichocki N."/>
            <person name="Veneault-Fourrey C."/>
            <person name="LaButti K."/>
            <person name="Lindquist E.A."/>
            <person name="Lipzen A."/>
            <person name="Lundell T."/>
            <person name="Morin E."/>
            <person name="Murat C."/>
            <person name="Sun H."/>
            <person name="Tunlid A."/>
            <person name="Henrissat B."/>
            <person name="Grigoriev I.V."/>
            <person name="Hibbett D.S."/>
            <person name="Martin F."/>
            <person name="Nordberg H.P."/>
            <person name="Cantor M.N."/>
            <person name="Hua S.X."/>
        </authorList>
    </citation>
    <scope>NUCLEOTIDE SEQUENCE [LARGE SCALE GENOMIC DNA]</scope>
    <source>
        <strain evidence="2 3">F 1598</strain>
    </source>
</reference>
<protein>
    <recommendedName>
        <fullName evidence="4">Pal1 cell morphology protein</fullName>
    </recommendedName>
</protein>
<dbReference type="HOGENOM" id="CLU_681621_0_0_1"/>
<evidence type="ECO:0000313" key="3">
    <source>
        <dbReference type="Proteomes" id="UP000054166"/>
    </source>
</evidence>
<feature type="compositionally biased region" description="Polar residues" evidence="1">
    <location>
        <begin position="396"/>
        <end position="407"/>
    </location>
</feature>
<dbReference type="PANTHER" id="PTHR28307:SF2">
    <property type="entry name" value="PROTEIN PAL1"/>
    <property type="match status" value="1"/>
</dbReference>
<feature type="compositionally biased region" description="Basic and acidic residues" evidence="1">
    <location>
        <begin position="257"/>
        <end position="273"/>
    </location>
</feature>
<feature type="compositionally biased region" description="Basic and acidic residues" evidence="1">
    <location>
        <begin position="99"/>
        <end position="116"/>
    </location>
</feature>
<reference evidence="3" key="2">
    <citation type="submission" date="2015-01" db="EMBL/GenBank/DDBJ databases">
        <title>Evolutionary Origins and Diversification of the Mycorrhizal Mutualists.</title>
        <authorList>
            <consortium name="DOE Joint Genome Institute"/>
            <consortium name="Mycorrhizal Genomics Consortium"/>
            <person name="Kohler A."/>
            <person name="Kuo A."/>
            <person name="Nagy L.G."/>
            <person name="Floudas D."/>
            <person name="Copeland A."/>
            <person name="Barry K.W."/>
            <person name="Cichocki N."/>
            <person name="Veneault-Fourrey C."/>
            <person name="LaButti K."/>
            <person name="Lindquist E.A."/>
            <person name="Lipzen A."/>
            <person name="Lundell T."/>
            <person name="Morin E."/>
            <person name="Murat C."/>
            <person name="Riley R."/>
            <person name="Ohm R."/>
            <person name="Sun H."/>
            <person name="Tunlid A."/>
            <person name="Henrissat B."/>
            <person name="Grigoriev I.V."/>
            <person name="Hibbett D.S."/>
            <person name="Martin F."/>
        </authorList>
    </citation>
    <scope>NUCLEOTIDE SEQUENCE [LARGE SCALE GENOMIC DNA]</scope>
    <source>
        <strain evidence="3">F 1598</strain>
    </source>
</reference>
<dbReference type="OrthoDB" id="5352132at2759"/>